<evidence type="ECO:0000256" key="5">
    <source>
        <dbReference type="ARBA" id="ARBA00023136"/>
    </source>
</evidence>
<gene>
    <name evidence="12" type="ORF">CSC2_15770</name>
</gene>
<keyword evidence="6 8" id="KW-0807">Transducer</keyword>
<evidence type="ECO:0000259" key="10">
    <source>
        <dbReference type="PROSITE" id="PS50111"/>
    </source>
</evidence>
<evidence type="ECO:0000313" key="12">
    <source>
        <dbReference type="EMBL" id="GFZ31051.1"/>
    </source>
</evidence>
<evidence type="ECO:0000256" key="3">
    <source>
        <dbReference type="ARBA" id="ARBA00022692"/>
    </source>
</evidence>
<dbReference type="SMART" id="SM00283">
    <property type="entry name" value="MA"/>
    <property type="match status" value="1"/>
</dbReference>
<organism evidence="12 13">
    <name type="scientific">Clostridium zeae</name>
    <dbReference type="NCBI Taxonomy" id="2759022"/>
    <lineage>
        <taxon>Bacteria</taxon>
        <taxon>Bacillati</taxon>
        <taxon>Bacillota</taxon>
        <taxon>Clostridia</taxon>
        <taxon>Eubacteriales</taxon>
        <taxon>Clostridiaceae</taxon>
        <taxon>Clostridium</taxon>
    </lineage>
</organism>
<evidence type="ECO:0000256" key="7">
    <source>
        <dbReference type="ARBA" id="ARBA00029447"/>
    </source>
</evidence>
<evidence type="ECO:0000313" key="13">
    <source>
        <dbReference type="Proteomes" id="UP000663802"/>
    </source>
</evidence>
<evidence type="ECO:0000256" key="9">
    <source>
        <dbReference type="SAM" id="Phobius"/>
    </source>
</evidence>
<dbReference type="PANTHER" id="PTHR32089:SF112">
    <property type="entry name" value="LYSOZYME-LIKE PROTEIN-RELATED"/>
    <property type="match status" value="1"/>
</dbReference>
<accession>A0ABQ1E8D8</accession>
<evidence type="ECO:0000259" key="11">
    <source>
        <dbReference type="PROSITE" id="PS50885"/>
    </source>
</evidence>
<feature type="domain" description="HAMP" evidence="11">
    <location>
        <begin position="203"/>
        <end position="258"/>
    </location>
</feature>
<dbReference type="SMART" id="SM00304">
    <property type="entry name" value="HAMP"/>
    <property type="match status" value="1"/>
</dbReference>
<comment type="similarity">
    <text evidence="7">Belongs to the methyl-accepting chemotaxis (MCP) protein family.</text>
</comment>
<sequence length="564" mass="62207">MRLKWRVTLIISLTLLIFSSLLGGIIYYKVTKVIEMKISNELDTNSNMGLLILDKKYQGSWKIQDGKLYKGDNLINEDYSVIDEIKEKTGMYVTIFMGDTRVATNVKDKDGKRSIGTKASEVVVDKVIKGGNSYVGKVNIQGIDVQANYVPLKDKDGTVVGMWFVGIAQEDVQKELTSMAIYIGGFSIAVIVIGAFIAFGIAKYITKDLEILENKIEVFSSGDFSSDIDKRVLGRKDEIGNISKAVAGMQDGIRSIVKKVMEETKTIEDNIETINSRLDNLQVDIESISSTTQELSAGLEETSASAQEMNETSEMIETSIEETSEKAKSGKDASEQINKRADELKKKAVNSQRIAKDIYDKTQKNMIVSIEKARSIEKIKLLSETILTIASQTNLLALNAAIEAASAGDAGRGFSVVAEEVRKLAENSQKAATEIQNVTKLVIDSVDNLTEDSQNMLKFMDTTVFNDYNVFVQTGEQYREDAVFVERLVSDFSLTSDELAKSISNMVTTINEITSAANDGAMGSTNIAEKTMTMVENVNKLVEEARCTKNSSENLEKSISKFKI</sequence>
<dbReference type="PANTHER" id="PTHR32089">
    <property type="entry name" value="METHYL-ACCEPTING CHEMOTAXIS PROTEIN MCPB"/>
    <property type="match status" value="1"/>
</dbReference>
<dbReference type="Gene3D" id="1.10.287.950">
    <property type="entry name" value="Methyl-accepting chemotaxis protein"/>
    <property type="match status" value="1"/>
</dbReference>
<dbReference type="EMBL" id="BMBA01000001">
    <property type="protein sequence ID" value="GFZ31051.1"/>
    <property type="molecule type" value="Genomic_DNA"/>
</dbReference>
<dbReference type="InterPro" id="IPR003660">
    <property type="entry name" value="HAMP_dom"/>
</dbReference>
<evidence type="ECO:0000256" key="6">
    <source>
        <dbReference type="ARBA" id="ARBA00023224"/>
    </source>
</evidence>
<feature type="transmembrane region" description="Helical" evidence="9">
    <location>
        <begin position="179"/>
        <end position="202"/>
    </location>
</feature>
<keyword evidence="2" id="KW-1003">Cell membrane</keyword>
<dbReference type="InterPro" id="IPR004090">
    <property type="entry name" value="Chemotax_Me-accpt_rcpt"/>
</dbReference>
<comment type="caution">
    <text evidence="12">The sequence shown here is derived from an EMBL/GenBank/DDBJ whole genome shotgun (WGS) entry which is preliminary data.</text>
</comment>
<dbReference type="SUPFAM" id="SSF103190">
    <property type="entry name" value="Sensory domain-like"/>
    <property type="match status" value="1"/>
</dbReference>
<proteinExistence type="inferred from homology"/>
<dbReference type="InterPro" id="IPR033463">
    <property type="entry name" value="sCache_3"/>
</dbReference>
<evidence type="ECO:0000256" key="8">
    <source>
        <dbReference type="PROSITE-ProRule" id="PRU00284"/>
    </source>
</evidence>
<keyword evidence="5 9" id="KW-0472">Membrane</keyword>
<protein>
    <submittedName>
        <fullName evidence="12">Methyl-accepting chemotaxis protein</fullName>
    </submittedName>
</protein>
<feature type="domain" description="Methyl-accepting transducer" evidence="10">
    <location>
        <begin position="270"/>
        <end position="528"/>
    </location>
</feature>
<comment type="subcellular location">
    <subcellularLocation>
        <location evidence="1">Cell membrane</location>
        <topology evidence="1">Multi-pass membrane protein</topology>
    </subcellularLocation>
</comment>
<dbReference type="SUPFAM" id="SSF58104">
    <property type="entry name" value="Methyl-accepting chemotaxis protein (MCP) signaling domain"/>
    <property type="match status" value="1"/>
</dbReference>
<keyword evidence="13" id="KW-1185">Reference proteome</keyword>
<dbReference type="Proteomes" id="UP000663802">
    <property type="component" value="Unassembled WGS sequence"/>
</dbReference>
<dbReference type="InterPro" id="IPR004089">
    <property type="entry name" value="MCPsignal_dom"/>
</dbReference>
<reference evidence="12 13" key="1">
    <citation type="journal article" date="2021" name="Int. J. Syst. Evol. Microbiol.">
        <title>Clostridium zeae sp. nov., isolated from corn silage.</title>
        <authorList>
            <person name="Kobayashi H."/>
            <person name="Tanizawa Y."/>
            <person name="Yagura M."/>
            <person name="Sakamoto M."/>
            <person name="Ohkuma M."/>
            <person name="Tohno M."/>
        </authorList>
    </citation>
    <scope>NUCLEOTIDE SEQUENCE [LARGE SCALE GENOMIC DNA]</scope>
    <source>
        <strain evidence="12 13">CSC2</strain>
    </source>
</reference>
<name>A0ABQ1E8D8_9CLOT</name>
<dbReference type="PROSITE" id="PS50885">
    <property type="entry name" value="HAMP"/>
    <property type="match status" value="1"/>
</dbReference>
<evidence type="ECO:0000256" key="2">
    <source>
        <dbReference type="ARBA" id="ARBA00022475"/>
    </source>
</evidence>
<keyword evidence="3 9" id="KW-0812">Transmembrane</keyword>
<evidence type="ECO:0000256" key="1">
    <source>
        <dbReference type="ARBA" id="ARBA00004651"/>
    </source>
</evidence>
<evidence type="ECO:0000256" key="4">
    <source>
        <dbReference type="ARBA" id="ARBA00022989"/>
    </source>
</evidence>
<dbReference type="Gene3D" id="1.10.8.500">
    <property type="entry name" value="HAMP domain in histidine kinase"/>
    <property type="match status" value="1"/>
</dbReference>
<dbReference type="RefSeq" id="WP_206869152.1">
    <property type="nucleotide sequence ID" value="NZ_BMBA01000001.1"/>
</dbReference>
<dbReference type="InterPro" id="IPR029151">
    <property type="entry name" value="Sensor-like_sf"/>
</dbReference>
<dbReference type="Pfam" id="PF00015">
    <property type="entry name" value="MCPsignal"/>
    <property type="match status" value="1"/>
</dbReference>
<dbReference type="Pfam" id="PF17202">
    <property type="entry name" value="sCache_3_3"/>
    <property type="match status" value="1"/>
</dbReference>
<dbReference type="PRINTS" id="PR00260">
    <property type="entry name" value="CHEMTRNSDUCR"/>
</dbReference>
<keyword evidence="4 9" id="KW-1133">Transmembrane helix</keyword>
<dbReference type="PROSITE" id="PS50111">
    <property type="entry name" value="CHEMOTAXIS_TRANSDUC_2"/>
    <property type="match status" value="1"/>
</dbReference>